<gene>
    <name evidence="3" type="ORF">CLV93_1144</name>
    <name evidence="2" type="ORF">JCM18694_23830</name>
</gene>
<feature type="coiled-coil region" evidence="1">
    <location>
        <begin position="32"/>
        <end position="59"/>
    </location>
</feature>
<evidence type="ECO:0000313" key="4">
    <source>
        <dbReference type="Proteomes" id="UP000240621"/>
    </source>
</evidence>
<dbReference type="Proteomes" id="UP000396862">
    <property type="component" value="Unassembled WGS sequence"/>
</dbReference>
<reference evidence="2 5" key="2">
    <citation type="submission" date="2019-10" db="EMBL/GenBank/DDBJ databases">
        <title>Prolixibacter strains distinguished by the presence of nitrate reductase genes were adept at nitrate-dependent anaerobic corrosion of metallic iron and carbon steel.</title>
        <authorList>
            <person name="Iino T."/>
            <person name="Shono N."/>
            <person name="Ito K."/>
            <person name="Nakamura R."/>
            <person name="Sueoka K."/>
            <person name="Harayama S."/>
            <person name="Ohkuma M."/>
        </authorList>
    </citation>
    <scope>NUCLEOTIDE SEQUENCE [LARGE SCALE GENOMIC DNA]</scope>
    <source>
        <strain evidence="2 5">MIC1-1</strain>
    </source>
</reference>
<dbReference type="EMBL" id="PYGC01000014">
    <property type="protein sequence ID" value="PSK80567.1"/>
    <property type="molecule type" value="Genomic_DNA"/>
</dbReference>
<comment type="caution">
    <text evidence="3">The sequence shown here is derived from an EMBL/GenBank/DDBJ whole genome shotgun (WGS) entry which is preliminary data.</text>
</comment>
<dbReference type="EMBL" id="BLAU01000001">
    <property type="protein sequence ID" value="GET22137.1"/>
    <property type="molecule type" value="Genomic_DNA"/>
</dbReference>
<organism evidence="3 4">
    <name type="scientific">Prolixibacter denitrificans</name>
    <dbReference type="NCBI Taxonomy" id="1541063"/>
    <lineage>
        <taxon>Bacteria</taxon>
        <taxon>Pseudomonadati</taxon>
        <taxon>Bacteroidota</taxon>
        <taxon>Bacteroidia</taxon>
        <taxon>Marinilabiliales</taxon>
        <taxon>Prolixibacteraceae</taxon>
        <taxon>Prolixibacter</taxon>
    </lineage>
</organism>
<keyword evidence="1" id="KW-0175">Coiled coil</keyword>
<proteinExistence type="predicted"/>
<evidence type="ECO:0000256" key="1">
    <source>
        <dbReference type="SAM" id="Coils"/>
    </source>
</evidence>
<evidence type="ECO:0000313" key="3">
    <source>
        <dbReference type="EMBL" id="PSK80567.1"/>
    </source>
</evidence>
<evidence type="ECO:0000313" key="5">
    <source>
        <dbReference type="Proteomes" id="UP000396862"/>
    </source>
</evidence>
<accession>A0A2P8C6L3</accession>
<dbReference type="OrthoDB" id="9801392at2"/>
<sequence>MKNPYPELNAFFENYNAIINIAQSKAIFVRAIEIQKEQIEILESLLKKITEEKHTAQKEGNNEKSNLLLCIGLSVGAVINELTLITKLKEDKPDEAWDALIIAQNSISSAIRNHPFNGDYLEKYAYKLYSYEKLLFPEMYFASRGCTVSKSKCSICGEKLEHCEHMKGYAYMGELCYEIIEEFESLDEVSLVKNPADKRCRIIGFPEDGKTYDIFTHREIKEKK</sequence>
<keyword evidence="5" id="KW-1185">Reference proteome</keyword>
<evidence type="ECO:0000313" key="2">
    <source>
        <dbReference type="EMBL" id="GET22137.1"/>
    </source>
</evidence>
<dbReference type="Proteomes" id="UP000240621">
    <property type="component" value="Unassembled WGS sequence"/>
</dbReference>
<name>A0A2P8C6L3_9BACT</name>
<dbReference type="AlphaFoldDB" id="A0A2P8C6L3"/>
<reference evidence="3 4" key="1">
    <citation type="submission" date="2018-03" db="EMBL/GenBank/DDBJ databases">
        <title>Genomic Encyclopedia of Archaeal and Bacterial Type Strains, Phase II (KMG-II): from individual species to whole genera.</title>
        <authorList>
            <person name="Goeker M."/>
        </authorList>
    </citation>
    <scope>NUCLEOTIDE SEQUENCE [LARGE SCALE GENOMIC DNA]</scope>
    <source>
        <strain evidence="3 4">DSM 27267</strain>
    </source>
</reference>
<dbReference type="RefSeq" id="WP_106543682.1">
    <property type="nucleotide sequence ID" value="NZ_BLAU01000001.1"/>
</dbReference>
<protein>
    <submittedName>
        <fullName evidence="3">Uncharacterized protein</fullName>
    </submittedName>
</protein>